<dbReference type="EMBL" id="CP031311">
    <property type="protein sequence ID" value="QCC47138.1"/>
    <property type="molecule type" value="Genomic_DNA"/>
</dbReference>
<dbReference type="Proteomes" id="UP000296733">
    <property type="component" value="Chromosome"/>
</dbReference>
<dbReference type="RefSeq" id="WP_103990259.1">
    <property type="nucleotide sequence ID" value="NZ_CP031311.1"/>
</dbReference>
<keyword evidence="3" id="KW-1185">Reference proteome</keyword>
<evidence type="ECO:0000313" key="2">
    <source>
        <dbReference type="EMBL" id="SEF70196.1"/>
    </source>
</evidence>
<evidence type="ECO:0000313" key="4">
    <source>
        <dbReference type="Proteomes" id="UP000296733"/>
    </source>
</evidence>
<dbReference type="EMBL" id="FNVN01000001">
    <property type="protein sequence ID" value="SEF70196.1"/>
    <property type="molecule type" value="Genomic_DNA"/>
</dbReference>
<gene>
    <name evidence="1" type="ORF">DV707_05330</name>
    <name evidence="2" type="ORF">SAMN04488133_0485</name>
</gene>
<evidence type="ECO:0000313" key="3">
    <source>
        <dbReference type="Proteomes" id="UP000236740"/>
    </source>
</evidence>
<dbReference type="GeneID" id="39857487"/>
<reference evidence="1 4" key="2">
    <citation type="journal article" date="2019" name="Nat. Commun.">
        <title>A new type of DNA phosphorothioation-based antiviral system in archaea.</title>
        <authorList>
            <person name="Xiong L."/>
            <person name="Liu S."/>
            <person name="Chen S."/>
            <person name="Xiao Y."/>
            <person name="Zhu B."/>
            <person name="Gao Y."/>
            <person name="Zhang Y."/>
            <person name="Chen B."/>
            <person name="Luo J."/>
            <person name="Deng Z."/>
            <person name="Chen X."/>
            <person name="Wang L."/>
            <person name="Chen S."/>
        </authorList>
    </citation>
    <scope>NUCLEOTIDE SEQUENCE [LARGE SCALE GENOMIC DNA]</scope>
    <source>
        <strain evidence="1 4">CGMCC 1.10331</strain>
    </source>
</reference>
<organism evidence="2 3">
    <name type="scientific">Halobellus limi</name>
    <dbReference type="NCBI Taxonomy" id="699433"/>
    <lineage>
        <taxon>Archaea</taxon>
        <taxon>Methanobacteriati</taxon>
        <taxon>Methanobacteriota</taxon>
        <taxon>Stenosarchaea group</taxon>
        <taxon>Halobacteria</taxon>
        <taxon>Halobacteriales</taxon>
        <taxon>Haloferacaceae</taxon>
        <taxon>Halobellus</taxon>
    </lineage>
</organism>
<dbReference type="OrthoDB" id="299850at2157"/>
<dbReference type="AlphaFoldDB" id="A0A1H5U572"/>
<sequence length="140" mass="15687">MTDTPASDLRDAIERIEIAYEYLISFAGEGIDRETVKAGTSQTKDYVADFASGLEDGYEAALAVADHHEEFDTENYRTFLADMEPEVEEARTVLQLLGEQESVTSPMADNLNGMAVFQSVMMKFFFLDELTDHLERDAAE</sequence>
<name>A0A1H5U572_9EURY</name>
<dbReference type="Proteomes" id="UP000236740">
    <property type="component" value="Unassembled WGS sequence"/>
</dbReference>
<evidence type="ECO:0000313" key="1">
    <source>
        <dbReference type="EMBL" id="QCC47138.1"/>
    </source>
</evidence>
<accession>A0A1H5U572</accession>
<proteinExistence type="predicted"/>
<dbReference type="KEGG" id="hlm:DV707_05330"/>
<protein>
    <submittedName>
        <fullName evidence="2">Uncharacterized protein</fullName>
    </submittedName>
</protein>
<reference evidence="2 3" key="1">
    <citation type="submission" date="2016-10" db="EMBL/GenBank/DDBJ databases">
        <authorList>
            <person name="de Groot N.N."/>
        </authorList>
    </citation>
    <scope>NUCLEOTIDE SEQUENCE [LARGE SCALE GENOMIC DNA]</scope>
    <source>
        <strain evidence="2 3">CGMCC 1.10331</strain>
    </source>
</reference>